<dbReference type="InterPro" id="IPR035919">
    <property type="entry name" value="EAL_sf"/>
</dbReference>
<dbReference type="AlphaFoldDB" id="A0A975W6P5"/>
<feature type="domain" description="EAL" evidence="2">
    <location>
        <begin position="244"/>
        <end position="499"/>
    </location>
</feature>
<dbReference type="CDD" id="cd01948">
    <property type="entry name" value="EAL"/>
    <property type="match status" value="1"/>
</dbReference>
<dbReference type="Pfam" id="PF00990">
    <property type="entry name" value="GGDEF"/>
    <property type="match status" value="1"/>
</dbReference>
<dbReference type="SMART" id="SM00052">
    <property type="entry name" value="EAL"/>
    <property type="match status" value="1"/>
</dbReference>
<keyword evidence="1" id="KW-0472">Membrane</keyword>
<dbReference type="GeneID" id="80816347"/>
<dbReference type="InterPro" id="IPR000160">
    <property type="entry name" value="GGDEF_dom"/>
</dbReference>
<evidence type="ECO:0000259" key="2">
    <source>
        <dbReference type="PROSITE" id="PS50883"/>
    </source>
</evidence>
<dbReference type="SMART" id="SM00267">
    <property type="entry name" value="GGDEF"/>
    <property type="match status" value="1"/>
</dbReference>
<gene>
    <name evidence="4" type="ORF">SAMN04487940_10169</name>
</gene>
<organism evidence="4 5">
    <name type="scientific">Marinovum algicola</name>
    <dbReference type="NCBI Taxonomy" id="42444"/>
    <lineage>
        <taxon>Bacteria</taxon>
        <taxon>Pseudomonadati</taxon>
        <taxon>Pseudomonadota</taxon>
        <taxon>Alphaproteobacteria</taxon>
        <taxon>Rhodobacterales</taxon>
        <taxon>Roseobacteraceae</taxon>
        <taxon>Marinovum</taxon>
    </lineage>
</organism>
<evidence type="ECO:0000313" key="5">
    <source>
        <dbReference type="Proteomes" id="UP000182932"/>
    </source>
</evidence>
<evidence type="ECO:0000259" key="3">
    <source>
        <dbReference type="PROSITE" id="PS50887"/>
    </source>
</evidence>
<keyword evidence="1" id="KW-0812">Transmembrane</keyword>
<dbReference type="InterPro" id="IPR029787">
    <property type="entry name" value="Nucleotide_cyclase"/>
</dbReference>
<feature type="domain" description="GGDEF" evidence="3">
    <location>
        <begin position="99"/>
        <end position="235"/>
    </location>
</feature>
<dbReference type="Proteomes" id="UP000182932">
    <property type="component" value="Unassembled WGS sequence"/>
</dbReference>
<dbReference type="PROSITE" id="PS50883">
    <property type="entry name" value="EAL"/>
    <property type="match status" value="1"/>
</dbReference>
<dbReference type="PANTHER" id="PTHR33121:SF70">
    <property type="entry name" value="SIGNALING PROTEIN YKOW"/>
    <property type="match status" value="1"/>
</dbReference>
<dbReference type="EMBL" id="FNYY01000001">
    <property type="protein sequence ID" value="SEI51458.1"/>
    <property type="molecule type" value="Genomic_DNA"/>
</dbReference>
<dbReference type="CDD" id="cd01949">
    <property type="entry name" value="GGDEF"/>
    <property type="match status" value="1"/>
</dbReference>
<proteinExistence type="predicted"/>
<dbReference type="SUPFAM" id="SSF141868">
    <property type="entry name" value="EAL domain-like"/>
    <property type="match status" value="1"/>
</dbReference>
<keyword evidence="5" id="KW-1185">Reference proteome</keyword>
<sequence length="520" mass="56623">MSVSKPRMARATQRVLNDVTASPLLPAMFPALALGGFWLGGEPVLALLAIGVPLVWLAVLIGRAGRPAARTDPVTGLRLKEGFAERLEALLADCRSTGHTTVCFMIEVDDSAELTERFGGEACDRVADTLAARLRTAMRGSDSFVRLGDWRIGVVLSPLRRIDIETAVQMAARLQAELEEPVRIDRAPVYISACLGFCLAARAPDQSGAGLIEATVAALDEARRHGPGAIRAFSPDLQRNRIQRVALRDEVARALDDGQICAWYQPQISTETGRISGIEALARWRHPARGLIPPADFLPALEAAGLMERLGEVILFHALSTLRDLDRDGFDIPQVGVNFTETELRNPKLGQRLRWEIDRFNLAPDRLTIEILEHVVAGTPDDIVARNIADLAALGCAIDLDDFGTGHASITSLRRFAIDRLKIDRSFIVRCDTDPEQRRMVTMILSMAEKLGLDTLAEGVETLGENALLSQMGCGHVQGFGIAVPMPAENLAAWITDHNARIAPPPEITPLRGPARRKSP</sequence>
<dbReference type="NCBIfam" id="TIGR00254">
    <property type="entry name" value="GGDEF"/>
    <property type="match status" value="1"/>
</dbReference>
<dbReference type="PANTHER" id="PTHR33121">
    <property type="entry name" value="CYCLIC DI-GMP PHOSPHODIESTERASE PDEF"/>
    <property type="match status" value="1"/>
</dbReference>
<protein>
    <submittedName>
        <fullName evidence="4">Diguanylate cyclase/phosphodiesterase</fullName>
    </submittedName>
</protein>
<dbReference type="GO" id="GO:0071111">
    <property type="term" value="F:cyclic-guanylate-specific phosphodiesterase activity"/>
    <property type="evidence" value="ECO:0007669"/>
    <property type="project" value="InterPro"/>
</dbReference>
<dbReference type="Pfam" id="PF00563">
    <property type="entry name" value="EAL"/>
    <property type="match status" value="1"/>
</dbReference>
<comment type="caution">
    <text evidence="4">The sequence shown here is derived from an EMBL/GenBank/DDBJ whole genome shotgun (WGS) entry which is preliminary data.</text>
</comment>
<reference evidence="4 5" key="1">
    <citation type="submission" date="2016-10" db="EMBL/GenBank/DDBJ databases">
        <authorList>
            <person name="Varghese N."/>
            <person name="Submissions S."/>
        </authorList>
    </citation>
    <scope>NUCLEOTIDE SEQUENCE [LARGE SCALE GENOMIC DNA]</scope>
    <source>
        <strain evidence="4 5">FF3</strain>
    </source>
</reference>
<dbReference type="InterPro" id="IPR043128">
    <property type="entry name" value="Rev_trsase/Diguanyl_cyclase"/>
</dbReference>
<feature type="transmembrane region" description="Helical" evidence="1">
    <location>
        <begin position="45"/>
        <end position="62"/>
    </location>
</feature>
<dbReference type="InterPro" id="IPR050706">
    <property type="entry name" value="Cyclic-di-GMP_PDE-like"/>
</dbReference>
<evidence type="ECO:0000256" key="1">
    <source>
        <dbReference type="SAM" id="Phobius"/>
    </source>
</evidence>
<dbReference type="PROSITE" id="PS50887">
    <property type="entry name" value="GGDEF"/>
    <property type="match status" value="1"/>
</dbReference>
<keyword evidence="1" id="KW-1133">Transmembrane helix</keyword>
<dbReference type="SUPFAM" id="SSF55073">
    <property type="entry name" value="Nucleotide cyclase"/>
    <property type="match status" value="1"/>
</dbReference>
<dbReference type="Gene3D" id="3.20.20.450">
    <property type="entry name" value="EAL domain"/>
    <property type="match status" value="1"/>
</dbReference>
<dbReference type="Gene3D" id="3.30.70.270">
    <property type="match status" value="1"/>
</dbReference>
<feature type="transmembrane region" description="Helical" evidence="1">
    <location>
        <begin position="21"/>
        <end position="39"/>
    </location>
</feature>
<dbReference type="InterPro" id="IPR001633">
    <property type="entry name" value="EAL_dom"/>
</dbReference>
<evidence type="ECO:0000313" key="4">
    <source>
        <dbReference type="EMBL" id="SEI51458.1"/>
    </source>
</evidence>
<dbReference type="RefSeq" id="WP_074834252.1">
    <property type="nucleotide sequence ID" value="NZ_CATLUV010000014.1"/>
</dbReference>
<accession>A0A975W6P5</accession>
<name>A0A975W6P5_9RHOB</name>